<dbReference type="SMART" id="SM00421">
    <property type="entry name" value="HTH_LUXR"/>
    <property type="match status" value="1"/>
</dbReference>
<dbReference type="GO" id="GO:0006355">
    <property type="term" value="P:regulation of DNA-templated transcription"/>
    <property type="evidence" value="ECO:0007669"/>
    <property type="project" value="InterPro"/>
</dbReference>
<organism evidence="5">
    <name type="scientific">Salinispirillum sp. LH 10-3-1</name>
    <dbReference type="NCBI Taxonomy" id="2952525"/>
    <lineage>
        <taxon>Bacteria</taxon>
        <taxon>Pseudomonadati</taxon>
        <taxon>Pseudomonadota</taxon>
        <taxon>Gammaproteobacteria</taxon>
        <taxon>Oceanospirillales</taxon>
        <taxon>Saccharospirillaceae</taxon>
        <taxon>Salinispirillum</taxon>
    </lineage>
</organism>
<evidence type="ECO:0000259" key="4">
    <source>
        <dbReference type="PROSITE" id="PS50043"/>
    </source>
</evidence>
<evidence type="ECO:0000256" key="3">
    <source>
        <dbReference type="ARBA" id="ARBA00023163"/>
    </source>
</evidence>
<reference evidence="5" key="1">
    <citation type="submission" date="2022-07" db="EMBL/GenBank/DDBJ databases">
        <title>Complete genome sequence of Salinispirillum sp. LH10-3-1 capable of multiple carbohydrate inversion isolated from a soda lake.</title>
        <authorList>
            <person name="Liu J."/>
            <person name="Zhai Y."/>
            <person name="Zhang H."/>
            <person name="Yang H."/>
            <person name="Qu J."/>
            <person name="Li J."/>
        </authorList>
    </citation>
    <scope>NUCLEOTIDE SEQUENCE</scope>
    <source>
        <strain evidence="5">LH 10-3-1</strain>
    </source>
</reference>
<dbReference type="InterPro" id="IPR036388">
    <property type="entry name" value="WH-like_DNA-bd_sf"/>
</dbReference>
<dbReference type="CDD" id="cd06170">
    <property type="entry name" value="LuxR_C_like"/>
    <property type="match status" value="1"/>
</dbReference>
<dbReference type="SUPFAM" id="SSF46894">
    <property type="entry name" value="C-terminal effector domain of the bipartite response regulators"/>
    <property type="match status" value="1"/>
</dbReference>
<dbReference type="InterPro" id="IPR011990">
    <property type="entry name" value="TPR-like_helical_dom_sf"/>
</dbReference>
<evidence type="ECO:0000313" key="5">
    <source>
        <dbReference type="EMBL" id="WLD58431.1"/>
    </source>
</evidence>
<evidence type="ECO:0000256" key="1">
    <source>
        <dbReference type="ARBA" id="ARBA00023015"/>
    </source>
</evidence>
<proteinExistence type="predicted"/>
<protein>
    <submittedName>
        <fullName evidence="5">LuxR C-terminal-related transcriptional regulator</fullName>
    </submittedName>
</protein>
<dbReference type="EMBL" id="CP101717">
    <property type="protein sequence ID" value="WLD58431.1"/>
    <property type="molecule type" value="Genomic_DNA"/>
</dbReference>
<dbReference type="PANTHER" id="PTHR44688:SF16">
    <property type="entry name" value="DNA-BINDING TRANSCRIPTIONAL ACTIVATOR DEVR_DOSR"/>
    <property type="match status" value="1"/>
</dbReference>
<dbReference type="Gene3D" id="3.40.50.300">
    <property type="entry name" value="P-loop containing nucleotide triphosphate hydrolases"/>
    <property type="match status" value="1"/>
</dbReference>
<gene>
    <name evidence="5" type="ORF">NFC81_01225</name>
</gene>
<dbReference type="GO" id="GO:0003677">
    <property type="term" value="F:DNA binding"/>
    <property type="evidence" value="ECO:0007669"/>
    <property type="project" value="UniProtKB-KW"/>
</dbReference>
<dbReference type="Gene3D" id="1.25.40.10">
    <property type="entry name" value="Tetratricopeptide repeat domain"/>
    <property type="match status" value="1"/>
</dbReference>
<dbReference type="PROSITE" id="PS00622">
    <property type="entry name" value="HTH_LUXR_1"/>
    <property type="match status" value="1"/>
</dbReference>
<dbReference type="InterPro" id="IPR041617">
    <property type="entry name" value="TPR_MalT"/>
</dbReference>
<keyword evidence="3" id="KW-0804">Transcription</keyword>
<dbReference type="Pfam" id="PF00196">
    <property type="entry name" value="GerE"/>
    <property type="match status" value="1"/>
</dbReference>
<dbReference type="PANTHER" id="PTHR44688">
    <property type="entry name" value="DNA-BINDING TRANSCRIPTIONAL ACTIVATOR DEVR_DOSR"/>
    <property type="match status" value="1"/>
</dbReference>
<dbReference type="SUPFAM" id="SSF48452">
    <property type="entry name" value="TPR-like"/>
    <property type="match status" value="1"/>
</dbReference>
<dbReference type="RefSeq" id="WP_304995716.1">
    <property type="nucleotide sequence ID" value="NZ_CP101717.1"/>
</dbReference>
<keyword evidence="2" id="KW-0238">DNA-binding</keyword>
<dbReference type="PRINTS" id="PR00038">
    <property type="entry name" value="HTHLUXR"/>
</dbReference>
<evidence type="ECO:0000256" key="2">
    <source>
        <dbReference type="ARBA" id="ARBA00023125"/>
    </source>
</evidence>
<dbReference type="InterPro" id="IPR016032">
    <property type="entry name" value="Sig_transdc_resp-reg_C-effctor"/>
</dbReference>
<feature type="domain" description="HTH luxR-type" evidence="4">
    <location>
        <begin position="831"/>
        <end position="896"/>
    </location>
</feature>
<dbReference type="PROSITE" id="PS50043">
    <property type="entry name" value="HTH_LUXR_2"/>
    <property type="match status" value="1"/>
</dbReference>
<sequence>MGDVIAQHFIVPSKISVPKLPTNTVDRSRVESLFVAACETPLVILKAPAGFGKTVAALYGYYAYADLHPETSLCWLSLDPEDDDPSTFAAYLIAAIQKRVDLSEPLVSHGVGHRAGHIRALMGQLLFELDQIDDEIMLVIDDYHLIENEEIHTALAYFVKHLPAHIKLVITTRAEPPANIISLRLQGLVAELTEEALAFDLSEARAFLQEFSGTEVSEEQAQTILERIEGWAVGLQLIVMGLKQNPALMDIGEGLSQKNLNIIDYFDSELFDGLPPDVKTFLLNTSIVKRFNVEVAAALCPDVNVHETLDYLKRHHLFIVQFNEPKNWYRYHHLLHEFLSHKLLLTYGEDVQSLHSKASSAFLELGYVVGAVDHAIKSGDKEQITYIVRQHGNELIHKAHYDLVRRCLAELTEEEILQDANLVLVRCWVEAIFGDAPFVELFIARAEHLIDAEPEATRDHLRGEMLTVNAQAAFSRLEYQKASDYARQALEKYAKDSIRRQSALLILANVLFEQGDINAALEIYEESELLSRQEGNYDAVLWALNQQAIIWKNLGDFVRSAELSREVMNYAGEKGVRYGFNVVFSYINQAELALEEYHLREAKQLIHRIQNLCETWDDYWQLHLQGWLLKCEMLKGKPTVARELAVEHEQILSREYTADILMPYSLEVQLQWWWQNGDLKKIKTWLKAKPEVTEYSSVKDFMLLRAEAYGLAATEDYALARRKLKNAIQHAEAMKFTVEAVRMGLLKAAVTDIAGDHDHAEAQVRKLLPQAAELQLVASWLFLRQWLMPIVERLMRTQVFAPEVAKYADQLLTLNRQRNTTDKPGGEHIPDALLAAGVSKKEWRVYKHILAGRSNEEIASVMFIAISTVKTHINNLYKKLGVRNRREAISKGESLVN</sequence>
<dbReference type="InterPro" id="IPR000792">
    <property type="entry name" value="Tscrpt_reg_LuxR_C"/>
</dbReference>
<keyword evidence="1" id="KW-0805">Transcription regulation</keyword>
<dbReference type="InterPro" id="IPR027417">
    <property type="entry name" value="P-loop_NTPase"/>
</dbReference>
<dbReference type="Gene3D" id="1.10.10.10">
    <property type="entry name" value="Winged helix-like DNA-binding domain superfamily/Winged helix DNA-binding domain"/>
    <property type="match status" value="1"/>
</dbReference>
<dbReference type="Pfam" id="PF25873">
    <property type="entry name" value="WHD_MalT"/>
    <property type="match status" value="1"/>
</dbReference>
<dbReference type="SUPFAM" id="SSF52540">
    <property type="entry name" value="P-loop containing nucleoside triphosphate hydrolases"/>
    <property type="match status" value="1"/>
</dbReference>
<name>A0AB38YGJ1_9GAMM</name>
<dbReference type="InterPro" id="IPR059106">
    <property type="entry name" value="WHD_MalT"/>
</dbReference>
<dbReference type="Pfam" id="PF17874">
    <property type="entry name" value="TPR_MalT"/>
    <property type="match status" value="1"/>
</dbReference>
<accession>A0AB38YGJ1</accession>
<dbReference type="AlphaFoldDB" id="A0AB38YGJ1"/>